<sequence>MGNKKYTDTIEFDVYYHIFNRGINGQVIFKQKSNYSYFLNKLEYYLFPIAELYAYCLIPNHFHLLVRMKSETEIAKLQNSTSNIPISFLQKQFSNFFNSYAQSFNKQENRTGKLFDLPYRRKRISTQQQLISTVIYIHRNPLKHKLIADFTNYPFSSYKKICSQNPKFVKGKEVISWFDDIENFIFTHNQP</sequence>
<dbReference type="RefSeq" id="WP_354507552.1">
    <property type="nucleotide sequence ID" value="NZ_JBEPMO010000004.1"/>
</dbReference>
<reference evidence="2 3" key="1">
    <citation type="submission" date="2024-06" db="EMBL/GenBank/DDBJ databases">
        <title>Genomic Encyclopedia of Type Strains, Phase IV (KMG-IV): sequencing the most valuable type-strain genomes for metagenomic binning, comparative biology and taxonomic classification.</title>
        <authorList>
            <person name="Goeker M."/>
        </authorList>
    </citation>
    <scope>NUCLEOTIDE SEQUENCE [LARGE SCALE GENOMIC DNA]</scope>
    <source>
        <strain evidence="2 3">DSM 29388</strain>
    </source>
</reference>
<name>A0ABV2LUR7_9FLAO</name>
<dbReference type="PANTHER" id="PTHR34322">
    <property type="entry name" value="TRANSPOSASE, Y1_TNP DOMAIN-CONTAINING"/>
    <property type="match status" value="1"/>
</dbReference>
<dbReference type="InterPro" id="IPR036515">
    <property type="entry name" value="Transposase_17_sf"/>
</dbReference>
<proteinExistence type="predicted"/>
<protein>
    <submittedName>
        <fullName evidence="2">REP element-mobilizing transposase RayT</fullName>
    </submittedName>
</protein>
<organism evidence="2 3">
    <name type="scientific">Moheibacter stercoris</name>
    <dbReference type="NCBI Taxonomy" id="1628251"/>
    <lineage>
        <taxon>Bacteria</taxon>
        <taxon>Pseudomonadati</taxon>
        <taxon>Bacteroidota</taxon>
        <taxon>Flavobacteriia</taxon>
        <taxon>Flavobacteriales</taxon>
        <taxon>Weeksellaceae</taxon>
        <taxon>Moheibacter</taxon>
    </lineage>
</organism>
<accession>A0ABV2LUR7</accession>
<dbReference type="SUPFAM" id="SSF143422">
    <property type="entry name" value="Transposase IS200-like"/>
    <property type="match status" value="1"/>
</dbReference>
<comment type="caution">
    <text evidence="2">The sequence shown here is derived from an EMBL/GenBank/DDBJ whole genome shotgun (WGS) entry which is preliminary data.</text>
</comment>
<feature type="domain" description="Transposase IS200-like" evidence="1">
    <location>
        <begin position="11"/>
        <end position="140"/>
    </location>
</feature>
<dbReference type="Gene3D" id="3.30.70.1290">
    <property type="entry name" value="Transposase IS200-like"/>
    <property type="match status" value="1"/>
</dbReference>
<keyword evidence="3" id="KW-1185">Reference proteome</keyword>
<dbReference type="InterPro" id="IPR002686">
    <property type="entry name" value="Transposase_17"/>
</dbReference>
<dbReference type="SMART" id="SM01321">
    <property type="entry name" value="Y1_Tnp"/>
    <property type="match status" value="1"/>
</dbReference>
<evidence type="ECO:0000259" key="1">
    <source>
        <dbReference type="SMART" id="SM01321"/>
    </source>
</evidence>
<evidence type="ECO:0000313" key="3">
    <source>
        <dbReference type="Proteomes" id="UP001549146"/>
    </source>
</evidence>
<dbReference type="Proteomes" id="UP001549146">
    <property type="component" value="Unassembled WGS sequence"/>
</dbReference>
<dbReference type="PANTHER" id="PTHR34322:SF2">
    <property type="entry name" value="TRANSPOSASE IS200-LIKE DOMAIN-CONTAINING PROTEIN"/>
    <property type="match status" value="1"/>
</dbReference>
<gene>
    <name evidence="2" type="ORF">ABID46_000931</name>
</gene>
<evidence type="ECO:0000313" key="2">
    <source>
        <dbReference type="EMBL" id="MET3731362.1"/>
    </source>
</evidence>
<dbReference type="EMBL" id="JBEPMO010000004">
    <property type="protein sequence ID" value="MET3731362.1"/>
    <property type="molecule type" value="Genomic_DNA"/>
</dbReference>